<dbReference type="RefSeq" id="WP_130857584.1">
    <property type="nucleotide sequence ID" value="NZ_JBHLWO010000002.1"/>
</dbReference>
<keyword evidence="2" id="KW-1185">Reference proteome</keyword>
<proteinExistence type="predicted"/>
<reference evidence="1 2" key="1">
    <citation type="submission" date="2024-09" db="EMBL/GenBank/DDBJ databases">
        <authorList>
            <person name="Sun Q."/>
            <person name="Mori K."/>
        </authorList>
    </citation>
    <scope>NUCLEOTIDE SEQUENCE [LARGE SCALE GENOMIC DNA]</scope>
    <source>
        <strain evidence="1 2">CCM 7765</strain>
    </source>
</reference>
<sequence length="70" mass="7989">MVCFVRSYGFSESAVPPWPGQAIVIYRNGKKEKIKRGDLLIFAAEKDDWIVMVKDGTNPTLFNAKKWPTE</sequence>
<evidence type="ECO:0000313" key="2">
    <source>
        <dbReference type="Proteomes" id="UP001589774"/>
    </source>
</evidence>
<accession>A0ABV6HI50</accession>
<dbReference type="EMBL" id="JBHLWO010000002">
    <property type="protein sequence ID" value="MFC0318572.1"/>
    <property type="molecule type" value="Genomic_DNA"/>
</dbReference>
<name>A0ABV6HI50_9SPHI</name>
<gene>
    <name evidence="1" type="ORF">ACFFI0_09635</name>
</gene>
<comment type="caution">
    <text evidence="1">The sequence shown here is derived from an EMBL/GenBank/DDBJ whole genome shotgun (WGS) entry which is preliminary data.</text>
</comment>
<protein>
    <submittedName>
        <fullName evidence="1">Uncharacterized protein</fullName>
    </submittedName>
</protein>
<dbReference type="Proteomes" id="UP001589774">
    <property type="component" value="Unassembled WGS sequence"/>
</dbReference>
<organism evidence="1 2">
    <name type="scientific">Olivibacter oleidegradans</name>
    <dbReference type="NCBI Taxonomy" id="760123"/>
    <lineage>
        <taxon>Bacteria</taxon>
        <taxon>Pseudomonadati</taxon>
        <taxon>Bacteroidota</taxon>
        <taxon>Sphingobacteriia</taxon>
        <taxon>Sphingobacteriales</taxon>
        <taxon>Sphingobacteriaceae</taxon>
        <taxon>Olivibacter</taxon>
    </lineage>
</organism>
<evidence type="ECO:0000313" key="1">
    <source>
        <dbReference type="EMBL" id="MFC0318572.1"/>
    </source>
</evidence>